<name>A0A839UXS5_9PROT</name>
<dbReference type="Proteomes" id="UP000557688">
    <property type="component" value="Unassembled WGS sequence"/>
</dbReference>
<dbReference type="EMBL" id="JABXXQ010000402">
    <property type="protein sequence ID" value="NVN31525.1"/>
    <property type="molecule type" value="Genomic_DNA"/>
</dbReference>
<sequence>MGRPLGFDPKVAIRAALAVFWAKGFEGATLSELTEAMQISRPSLYATFGDKETLFHKAMKCYDLGYMGFFDDALADPCVDEAIRRIVDGFLDLNTSETHPHGSPDTVGALVCSDAADSVRRWLLERRQKREAALAARFAKAVEEGQWPPGTDTHGLAAYLMTLLHGMDVQAASGASRKRLQQIVGLGLAVIPKATA</sequence>
<dbReference type="Pfam" id="PF00440">
    <property type="entry name" value="TetR_N"/>
    <property type="match status" value="1"/>
</dbReference>
<feature type="domain" description="HTH tetR-type" evidence="5">
    <location>
        <begin position="6"/>
        <end position="66"/>
    </location>
</feature>
<evidence type="ECO:0000256" key="1">
    <source>
        <dbReference type="ARBA" id="ARBA00023015"/>
    </source>
</evidence>
<evidence type="ECO:0000256" key="4">
    <source>
        <dbReference type="PROSITE-ProRule" id="PRU00335"/>
    </source>
</evidence>
<protein>
    <submittedName>
        <fullName evidence="6 7">AcrR family transcriptional regulator</fullName>
    </submittedName>
</protein>
<keyword evidence="8" id="KW-1185">Reference proteome</keyword>
<dbReference type="SUPFAM" id="SSF48498">
    <property type="entry name" value="Tetracyclin repressor-like, C-terminal domain"/>
    <property type="match status" value="1"/>
</dbReference>
<organism evidence="6 8">
    <name type="scientific">Endobacter medicaginis</name>
    <dbReference type="NCBI Taxonomy" id="1181271"/>
    <lineage>
        <taxon>Bacteria</taxon>
        <taxon>Pseudomonadati</taxon>
        <taxon>Pseudomonadota</taxon>
        <taxon>Alphaproteobacteria</taxon>
        <taxon>Acetobacterales</taxon>
        <taxon>Acetobacteraceae</taxon>
        <taxon>Endobacter</taxon>
    </lineage>
</organism>
<dbReference type="EMBL" id="JACHXV010000002">
    <property type="protein sequence ID" value="MBB3172910.1"/>
    <property type="molecule type" value="Genomic_DNA"/>
</dbReference>
<dbReference type="Gene3D" id="1.10.357.10">
    <property type="entry name" value="Tetracycline Repressor, domain 2"/>
    <property type="match status" value="1"/>
</dbReference>
<comment type="caution">
    <text evidence="6">The sequence shown here is derived from an EMBL/GenBank/DDBJ whole genome shotgun (WGS) entry which is preliminary data.</text>
</comment>
<evidence type="ECO:0000256" key="2">
    <source>
        <dbReference type="ARBA" id="ARBA00023125"/>
    </source>
</evidence>
<keyword evidence="1" id="KW-0805">Transcription regulation</keyword>
<proteinExistence type="predicted"/>
<dbReference type="Proteomes" id="UP000565205">
    <property type="component" value="Unassembled WGS sequence"/>
</dbReference>
<reference evidence="6 8" key="2">
    <citation type="submission" date="2020-08" db="EMBL/GenBank/DDBJ databases">
        <title>Genomic Encyclopedia of Type Strains, Phase III (KMG-III): the genomes of soil and plant-associated and newly described type strains.</title>
        <authorList>
            <person name="Whitman W."/>
        </authorList>
    </citation>
    <scope>NUCLEOTIDE SEQUENCE [LARGE SCALE GENOMIC DNA]</scope>
    <source>
        <strain evidence="6 8">CECT 8088</strain>
    </source>
</reference>
<evidence type="ECO:0000256" key="3">
    <source>
        <dbReference type="ARBA" id="ARBA00023163"/>
    </source>
</evidence>
<evidence type="ECO:0000313" key="9">
    <source>
        <dbReference type="Proteomes" id="UP000565205"/>
    </source>
</evidence>
<dbReference type="PANTHER" id="PTHR47506">
    <property type="entry name" value="TRANSCRIPTIONAL REGULATORY PROTEIN"/>
    <property type="match status" value="1"/>
</dbReference>
<keyword evidence="3" id="KW-0804">Transcription</keyword>
<accession>A0A839UXS5</accession>
<dbReference type="GO" id="GO:0003677">
    <property type="term" value="F:DNA binding"/>
    <property type="evidence" value="ECO:0007669"/>
    <property type="project" value="UniProtKB-UniRule"/>
</dbReference>
<evidence type="ECO:0000313" key="7">
    <source>
        <dbReference type="EMBL" id="NVN31525.1"/>
    </source>
</evidence>
<dbReference type="PANTHER" id="PTHR47506:SF1">
    <property type="entry name" value="HTH-TYPE TRANSCRIPTIONAL REGULATOR YJDC"/>
    <property type="match status" value="1"/>
</dbReference>
<dbReference type="Gene3D" id="1.10.10.60">
    <property type="entry name" value="Homeodomain-like"/>
    <property type="match status" value="1"/>
</dbReference>
<evidence type="ECO:0000313" key="6">
    <source>
        <dbReference type="EMBL" id="MBB3172910.1"/>
    </source>
</evidence>
<reference evidence="7 9" key="1">
    <citation type="submission" date="2020-06" db="EMBL/GenBank/DDBJ databases">
        <title>Description of novel acetic acid bacteria.</title>
        <authorList>
            <person name="Sombolestani A."/>
        </authorList>
    </citation>
    <scope>NUCLEOTIDE SEQUENCE [LARGE SCALE GENOMIC DNA]</scope>
    <source>
        <strain evidence="7 9">LMG 26838</strain>
    </source>
</reference>
<keyword evidence="2 4" id="KW-0238">DNA-binding</keyword>
<dbReference type="AlphaFoldDB" id="A0A839UXS5"/>
<dbReference type="RefSeq" id="WP_176625898.1">
    <property type="nucleotide sequence ID" value="NZ_JABXXQ010000402.1"/>
</dbReference>
<dbReference type="InterPro" id="IPR009057">
    <property type="entry name" value="Homeodomain-like_sf"/>
</dbReference>
<gene>
    <name evidence="6" type="ORF">FHR90_000724</name>
    <name evidence="7" type="ORF">HUK83_14450</name>
</gene>
<dbReference type="SUPFAM" id="SSF46689">
    <property type="entry name" value="Homeodomain-like"/>
    <property type="match status" value="1"/>
</dbReference>
<evidence type="ECO:0000313" key="8">
    <source>
        <dbReference type="Proteomes" id="UP000557688"/>
    </source>
</evidence>
<dbReference type="InterPro" id="IPR036271">
    <property type="entry name" value="Tet_transcr_reg_TetR-rel_C_sf"/>
</dbReference>
<feature type="DNA-binding region" description="H-T-H motif" evidence="4">
    <location>
        <begin position="29"/>
        <end position="48"/>
    </location>
</feature>
<evidence type="ECO:0000259" key="5">
    <source>
        <dbReference type="PROSITE" id="PS50977"/>
    </source>
</evidence>
<dbReference type="InterPro" id="IPR001647">
    <property type="entry name" value="HTH_TetR"/>
</dbReference>
<dbReference type="PROSITE" id="PS50977">
    <property type="entry name" value="HTH_TETR_2"/>
    <property type="match status" value="1"/>
</dbReference>